<dbReference type="EMBL" id="JACHIT010000002">
    <property type="protein sequence ID" value="MBB5918774.1"/>
    <property type="molecule type" value="Genomic_DNA"/>
</dbReference>
<dbReference type="InterPro" id="IPR019710">
    <property type="entry name" value="DUF4226"/>
</dbReference>
<sequence>MDLDTVAALAPAALSAGAMAVTMLPMLASALSGLGGGGGGGSAAPATTPTSGTATALTPEAENAINVLKKLQSVYGVDNPTSPENGGLPETSGSTGGSGSTAKAVKFKRLYQRTVAKAFNNLDNQLVRYMRSIAGNNKMNKKAVNQLLREVDVALAELGPAAYTKAGQQRVHQILTAAVQKAEKIVSADNVTASQTAKEINELTKQYIYNLAGRNYTAAAPTASGGSPAAQRAVAVALAQVGDPYVWGAEGPNSFDCSGLMQYSAKAAGVNIPRVAKDQYRQLPKVRPGDIQPGDLIFPAAQYNGGNPGHVMMYVGNGKCVEAPRPGSSVKVTSLPSSYYASRWTGSQ</sequence>
<gene>
    <name evidence="7" type="ORF">BJY24_007686</name>
</gene>
<dbReference type="SUPFAM" id="SSF54001">
    <property type="entry name" value="Cysteine proteinases"/>
    <property type="match status" value="1"/>
</dbReference>
<proteinExistence type="inferred from homology"/>
<evidence type="ECO:0000313" key="8">
    <source>
        <dbReference type="Proteomes" id="UP000540412"/>
    </source>
</evidence>
<evidence type="ECO:0000256" key="4">
    <source>
        <dbReference type="ARBA" id="ARBA00022807"/>
    </source>
</evidence>
<dbReference type="Gene3D" id="3.90.1720.10">
    <property type="entry name" value="endopeptidase domain like (from Nostoc punctiforme)"/>
    <property type="match status" value="1"/>
</dbReference>
<dbReference type="RefSeq" id="WP_051163037.1">
    <property type="nucleotide sequence ID" value="NZ_JACHIT010000002.1"/>
</dbReference>
<accession>A0A7W9PM90</accession>
<name>A0A7W9PM90_9NOCA</name>
<dbReference type="InterPro" id="IPR038765">
    <property type="entry name" value="Papain-like_cys_pep_sf"/>
</dbReference>
<keyword evidence="3 7" id="KW-0378">Hydrolase</keyword>
<dbReference type="InterPro" id="IPR000064">
    <property type="entry name" value="NLP_P60_dom"/>
</dbReference>
<organism evidence="7 8">
    <name type="scientific">Nocardia transvalensis</name>
    <dbReference type="NCBI Taxonomy" id="37333"/>
    <lineage>
        <taxon>Bacteria</taxon>
        <taxon>Bacillati</taxon>
        <taxon>Actinomycetota</taxon>
        <taxon>Actinomycetes</taxon>
        <taxon>Mycobacteriales</taxon>
        <taxon>Nocardiaceae</taxon>
        <taxon>Nocardia</taxon>
    </lineage>
</organism>
<comment type="caution">
    <text evidence="7">The sequence shown here is derived from an EMBL/GenBank/DDBJ whole genome shotgun (WGS) entry which is preliminary data.</text>
</comment>
<dbReference type="GO" id="GO:0008234">
    <property type="term" value="F:cysteine-type peptidase activity"/>
    <property type="evidence" value="ECO:0007669"/>
    <property type="project" value="UniProtKB-KW"/>
</dbReference>
<comment type="similarity">
    <text evidence="1">Belongs to the peptidase C40 family.</text>
</comment>
<dbReference type="Pfam" id="PF10774">
    <property type="entry name" value="DUF4226"/>
    <property type="match status" value="1"/>
</dbReference>
<dbReference type="AlphaFoldDB" id="A0A7W9PM90"/>
<protein>
    <submittedName>
        <fullName evidence="7">Cell wall-associated NlpC family hydrolase</fullName>
    </submittedName>
</protein>
<keyword evidence="4" id="KW-0788">Thiol protease</keyword>
<dbReference type="Proteomes" id="UP000540412">
    <property type="component" value="Unassembled WGS sequence"/>
</dbReference>
<dbReference type="PROSITE" id="PS51935">
    <property type="entry name" value="NLPC_P60"/>
    <property type="match status" value="1"/>
</dbReference>
<keyword evidence="8" id="KW-1185">Reference proteome</keyword>
<keyword evidence="2" id="KW-0645">Protease</keyword>
<feature type="domain" description="NlpC/P60" evidence="6">
    <location>
        <begin position="227"/>
        <end position="348"/>
    </location>
</feature>
<dbReference type="PANTHER" id="PTHR47053:SF1">
    <property type="entry name" value="MUREIN DD-ENDOPEPTIDASE MEPH-RELATED"/>
    <property type="match status" value="1"/>
</dbReference>
<dbReference type="Pfam" id="PF00877">
    <property type="entry name" value="NLPC_P60"/>
    <property type="match status" value="1"/>
</dbReference>
<evidence type="ECO:0000313" key="7">
    <source>
        <dbReference type="EMBL" id="MBB5918774.1"/>
    </source>
</evidence>
<evidence type="ECO:0000256" key="2">
    <source>
        <dbReference type="ARBA" id="ARBA00022670"/>
    </source>
</evidence>
<evidence type="ECO:0000256" key="3">
    <source>
        <dbReference type="ARBA" id="ARBA00022801"/>
    </source>
</evidence>
<evidence type="ECO:0000256" key="1">
    <source>
        <dbReference type="ARBA" id="ARBA00007074"/>
    </source>
</evidence>
<reference evidence="7 8" key="1">
    <citation type="submission" date="2020-08" db="EMBL/GenBank/DDBJ databases">
        <title>Sequencing the genomes of 1000 actinobacteria strains.</title>
        <authorList>
            <person name="Klenk H.-P."/>
        </authorList>
    </citation>
    <scope>NUCLEOTIDE SEQUENCE [LARGE SCALE GENOMIC DNA]</scope>
    <source>
        <strain evidence="7 8">DSM 43582</strain>
    </source>
</reference>
<evidence type="ECO:0000259" key="6">
    <source>
        <dbReference type="PROSITE" id="PS51935"/>
    </source>
</evidence>
<dbReference type="PANTHER" id="PTHR47053">
    <property type="entry name" value="MUREIN DD-ENDOPEPTIDASE MEPH-RELATED"/>
    <property type="match status" value="1"/>
</dbReference>
<dbReference type="InterPro" id="IPR051202">
    <property type="entry name" value="Peptidase_C40"/>
</dbReference>
<evidence type="ECO:0000256" key="5">
    <source>
        <dbReference type="SAM" id="MobiDB-lite"/>
    </source>
</evidence>
<dbReference type="GO" id="GO:0006508">
    <property type="term" value="P:proteolysis"/>
    <property type="evidence" value="ECO:0007669"/>
    <property type="project" value="UniProtKB-KW"/>
</dbReference>
<feature type="region of interest" description="Disordered" evidence="5">
    <location>
        <begin position="76"/>
        <end position="100"/>
    </location>
</feature>